<comment type="similarity">
    <text evidence="1 2">Belongs to the anti-sigma-factor antagonist family.</text>
</comment>
<evidence type="ECO:0000256" key="1">
    <source>
        <dbReference type="ARBA" id="ARBA00009013"/>
    </source>
</evidence>
<reference evidence="4 5" key="1">
    <citation type="submission" date="2019-03" db="EMBL/GenBank/DDBJ databases">
        <title>Sequencing the genomes of 1000 actinobacteria strains.</title>
        <authorList>
            <person name="Klenk H.-P."/>
        </authorList>
    </citation>
    <scope>NUCLEOTIDE SEQUENCE [LARGE SCALE GENOMIC DNA]</scope>
    <source>
        <strain evidence="4 5">DSM 44969</strain>
    </source>
</reference>
<dbReference type="Proteomes" id="UP000295560">
    <property type="component" value="Unassembled WGS sequence"/>
</dbReference>
<name>A0A4R1I7J0_PSEEN</name>
<comment type="caution">
    <text evidence="4">The sequence shown here is derived from an EMBL/GenBank/DDBJ whole genome shotgun (WGS) entry which is preliminary data.</text>
</comment>
<dbReference type="SUPFAM" id="SSF52091">
    <property type="entry name" value="SpoIIaa-like"/>
    <property type="match status" value="1"/>
</dbReference>
<evidence type="ECO:0000313" key="4">
    <source>
        <dbReference type="EMBL" id="TCK26082.1"/>
    </source>
</evidence>
<evidence type="ECO:0000256" key="2">
    <source>
        <dbReference type="RuleBase" id="RU003749"/>
    </source>
</evidence>
<protein>
    <recommendedName>
        <fullName evidence="2">Anti-sigma factor antagonist</fullName>
    </recommendedName>
</protein>
<dbReference type="PANTHER" id="PTHR33495">
    <property type="entry name" value="ANTI-SIGMA FACTOR ANTAGONIST TM_1081-RELATED-RELATED"/>
    <property type="match status" value="1"/>
</dbReference>
<dbReference type="InterPro" id="IPR003658">
    <property type="entry name" value="Anti-sigma_ant"/>
</dbReference>
<accession>A0A4R1I7J0</accession>
<gene>
    <name evidence="4" type="ORF">EV378_1910</name>
</gene>
<dbReference type="EMBL" id="SMFZ01000001">
    <property type="protein sequence ID" value="TCK26082.1"/>
    <property type="molecule type" value="Genomic_DNA"/>
</dbReference>
<dbReference type="RefSeq" id="WP_165922210.1">
    <property type="nucleotide sequence ID" value="NZ_SMFZ01000001.1"/>
</dbReference>
<dbReference type="PROSITE" id="PS50801">
    <property type="entry name" value="STAS"/>
    <property type="match status" value="1"/>
</dbReference>
<dbReference type="InterPro" id="IPR002645">
    <property type="entry name" value="STAS_dom"/>
</dbReference>
<dbReference type="InterPro" id="IPR036513">
    <property type="entry name" value="STAS_dom_sf"/>
</dbReference>
<dbReference type="NCBIfam" id="TIGR00377">
    <property type="entry name" value="ant_ant_sig"/>
    <property type="match status" value="1"/>
</dbReference>
<evidence type="ECO:0000259" key="3">
    <source>
        <dbReference type="PROSITE" id="PS50801"/>
    </source>
</evidence>
<dbReference type="Pfam" id="PF01740">
    <property type="entry name" value="STAS"/>
    <property type="match status" value="1"/>
</dbReference>
<dbReference type="GO" id="GO:0043856">
    <property type="term" value="F:anti-sigma factor antagonist activity"/>
    <property type="evidence" value="ECO:0007669"/>
    <property type="project" value="InterPro"/>
</dbReference>
<dbReference type="AlphaFoldDB" id="A0A4R1I7J0"/>
<feature type="domain" description="STAS" evidence="3">
    <location>
        <begin position="22"/>
        <end position="130"/>
    </location>
</feature>
<proteinExistence type="inferred from homology"/>
<organism evidence="4 5">
    <name type="scientific">Pseudonocardia endophytica</name>
    <dbReference type="NCBI Taxonomy" id="401976"/>
    <lineage>
        <taxon>Bacteria</taxon>
        <taxon>Bacillati</taxon>
        <taxon>Actinomycetota</taxon>
        <taxon>Actinomycetes</taxon>
        <taxon>Pseudonocardiales</taxon>
        <taxon>Pseudonocardiaceae</taxon>
        <taxon>Pseudonocardia</taxon>
    </lineage>
</organism>
<dbReference type="PANTHER" id="PTHR33495:SF2">
    <property type="entry name" value="ANTI-SIGMA FACTOR ANTAGONIST TM_1081-RELATED"/>
    <property type="match status" value="1"/>
</dbReference>
<keyword evidence="5" id="KW-1185">Reference proteome</keyword>
<dbReference type="Gene3D" id="3.30.750.24">
    <property type="entry name" value="STAS domain"/>
    <property type="match status" value="1"/>
</dbReference>
<dbReference type="CDD" id="cd07043">
    <property type="entry name" value="STAS_anti-anti-sigma_factors"/>
    <property type="match status" value="1"/>
</dbReference>
<sequence>MSSETPTGVGDGSTPDVGEVVRFEVVEHDGGAVVVGVVGEIDTMTGPVVGEQLTTRLAAADLVVVDLSRVTFLGSAGLAALVAGKDEADRAGKRLRLVCGSHTVTRALEATGLMSVFDVADGVPEALTTG</sequence>
<evidence type="ECO:0000313" key="5">
    <source>
        <dbReference type="Proteomes" id="UP000295560"/>
    </source>
</evidence>